<gene>
    <name evidence="1" type="ORF">PISMIDRAFT_23586</name>
</gene>
<dbReference type="Proteomes" id="UP000054018">
    <property type="component" value="Unassembled WGS sequence"/>
</dbReference>
<proteinExistence type="predicted"/>
<name>A0A0C9ZK87_9AGAM</name>
<reference evidence="1 2" key="1">
    <citation type="submission" date="2014-04" db="EMBL/GenBank/DDBJ databases">
        <authorList>
            <consortium name="DOE Joint Genome Institute"/>
            <person name="Kuo A."/>
            <person name="Kohler A."/>
            <person name="Costa M.D."/>
            <person name="Nagy L.G."/>
            <person name="Floudas D."/>
            <person name="Copeland A."/>
            <person name="Barry K.W."/>
            <person name="Cichocki N."/>
            <person name="Veneault-Fourrey C."/>
            <person name="LaButti K."/>
            <person name="Lindquist E.A."/>
            <person name="Lipzen A."/>
            <person name="Lundell T."/>
            <person name="Morin E."/>
            <person name="Murat C."/>
            <person name="Sun H."/>
            <person name="Tunlid A."/>
            <person name="Henrissat B."/>
            <person name="Grigoriev I.V."/>
            <person name="Hibbett D.S."/>
            <person name="Martin F."/>
            <person name="Nordberg H.P."/>
            <person name="Cantor M.N."/>
            <person name="Hua S.X."/>
        </authorList>
    </citation>
    <scope>NUCLEOTIDE SEQUENCE [LARGE SCALE GENOMIC DNA]</scope>
    <source>
        <strain evidence="1 2">441</strain>
    </source>
</reference>
<dbReference type="HOGENOM" id="CLU_018294_4_1_1"/>
<sequence>MKPVDVLQKGLAMLRNQICSQKATLEANLKANKCISEADEEWLDNAGNLVDKECVVEKLDNHLTMTEVLGGPVEPANVSGNQKKSKSAVEFKQKENATLAQCIEILDWHHANGKNQMKTAKHFNAIYPSLQLKQPRISAWCKYKETWQAEYENSAGTGRSAK</sequence>
<dbReference type="OrthoDB" id="2687337at2759"/>
<dbReference type="STRING" id="765257.A0A0C9ZK87"/>
<keyword evidence="2" id="KW-1185">Reference proteome</keyword>
<organism evidence="1 2">
    <name type="scientific">Pisolithus microcarpus 441</name>
    <dbReference type="NCBI Taxonomy" id="765257"/>
    <lineage>
        <taxon>Eukaryota</taxon>
        <taxon>Fungi</taxon>
        <taxon>Dikarya</taxon>
        <taxon>Basidiomycota</taxon>
        <taxon>Agaricomycotina</taxon>
        <taxon>Agaricomycetes</taxon>
        <taxon>Agaricomycetidae</taxon>
        <taxon>Boletales</taxon>
        <taxon>Sclerodermatineae</taxon>
        <taxon>Pisolithaceae</taxon>
        <taxon>Pisolithus</taxon>
    </lineage>
</organism>
<accession>A0A0C9ZK87</accession>
<evidence type="ECO:0000313" key="2">
    <source>
        <dbReference type="Proteomes" id="UP000054018"/>
    </source>
</evidence>
<reference evidence="2" key="2">
    <citation type="submission" date="2015-01" db="EMBL/GenBank/DDBJ databases">
        <title>Evolutionary Origins and Diversification of the Mycorrhizal Mutualists.</title>
        <authorList>
            <consortium name="DOE Joint Genome Institute"/>
            <consortium name="Mycorrhizal Genomics Consortium"/>
            <person name="Kohler A."/>
            <person name="Kuo A."/>
            <person name="Nagy L.G."/>
            <person name="Floudas D."/>
            <person name="Copeland A."/>
            <person name="Barry K.W."/>
            <person name="Cichocki N."/>
            <person name="Veneault-Fourrey C."/>
            <person name="LaButti K."/>
            <person name="Lindquist E.A."/>
            <person name="Lipzen A."/>
            <person name="Lundell T."/>
            <person name="Morin E."/>
            <person name="Murat C."/>
            <person name="Riley R."/>
            <person name="Ohm R."/>
            <person name="Sun H."/>
            <person name="Tunlid A."/>
            <person name="Henrissat B."/>
            <person name="Grigoriev I.V."/>
            <person name="Hibbett D.S."/>
            <person name="Martin F."/>
        </authorList>
    </citation>
    <scope>NUCLEOTIDE SEQUENCE [LARGE SCALE GENOMIC DNA]</scope>
    <source>
        <strain evidence="2">441</strain>
    </source>
</reference>
<protein>
    <submittedName>
        <fullName evidence="1">Unplaced genomic scaffold scaffold_50, whole genome shotgun sequence</fullName>
    </submittedName>
</protein>
<dbReference type="EMBL" id="KN833734">
    <property type="protein sequence ID" value="KIK22857.1"/>
    <property type="molecule type" value="Genomic_DNA"/>
</dbReference>
<evidence type="ECO:0000313" key="1">
    <source>
        <dbReference type="EMBL" id="KIK22857.1"/>
    </source>
</evidence>
<dbReference type="AlphaFoldDB" id="A0A0C9ZK87"/>